<evidence type="ECO:0000313" key="1">
    <source>
        <dbReference type="EMBL" id="CAA9415851.1"/>
    </source>
</evidence>
<organism evidence="1">
    <name type="scientific">uncultured Rubrobacteraceae bacterium</name>
    <dbReference type="NCBI Taxonomy" id="349277"/>
    <lineage>
        <taxon>Bacteria</taxon>
        <taxon>Bacillati</taxon>
        <taxon>Actinomycetota</taxon>
        <taxon>Rubrobacteria</taxon>
        <taxon>Rubrobacterales</taxon>
        <taxon>Rubrobacteraceae</taxon>
        <taxon>environmental samples</taxon>
    </lineage>
</organism>
<dbReference type="AlphaFoldDB" id="A0A6J4PJD6"/>
<reference evidence="1" key="1">
    <citation type="submission" date="2020-02" db="EMBL/GenBank/DDBJ databases">
        <authorList>
            <person name="Meier V. D."/>
        </authorList>
    </citation>
    <scope>NUCLEOTIDE SEQUENCE</scope>
    <source>
        <strain evidence="1">AVDCRST_MAG78</strain>
    </source>
</reference>
<feature type="non-terminal residue" evidence="1">
    <location>
        <position position="1"/>
    </location>
</feature>
<proteinExistence type="predicted"/>
<feature type="non-terminal residue" evidence="1">
    <location>
        <position position="42"/>
    </location>
</feature>
<gene>
    <name evidence="1" type="ORF">AVDCRST_MAG78-680</name>
</gene>
<name>A0A6J4PJD6_9ACTN</name>
<dbReference type="EMBL" id="CADCVB010000053">
    <property type="protein sequence ID" value="CAA9415851.1"/>
    <property type="molecule type" value="Genomic_DNA"/>
</dbReference>
<sequence length="42" mass="4499">CAGSTAPCAWSGGRRREKKRSCFACSRSWCAGRNAHWAGGLV</sequence>
<protein>
    <submittedName>
        <fullName evidence="1">Uncharacterized protein</fullName>
    </submittedName>
</protein>
<accession>A0A6J4PJD6</accession>